<dbReference type="RefSeq" id="XP_019644041.1">
    <property type="nucleotide sequence ID" value="XM_019788482.1"/>
</dbReference>
<keyword evidence="2" id="KW-1133">Transmembrane helix</keyword>
<dbReference type="OrthoDB" id="10041931at2759"/>
<evidence type="ECO:0000313" key="3">
    <source>
        <dbReference type="Proteomes" id="UP000515135"/>
    </source>
</evidence>
<keyword evidence="3" id="KW-1185">Reference proteome</keyword>
<sequence>MFHTAHLKSMKVALLIAVMLASTSVVFPYWMFPRRRSSKKGVTFQEKEEALQDAAAKLEEVMHGAESESVLELMREFQEVEENDGALSGDTFEKKVATLQEAAADMEEKVNEVEEDAALGLLEEELEELEEELEEAKDDPEE</sequence>
<dbReference type="GeneID" id="109485042"/>
<reference evidence="4" key="1">
    <citation type="submission" date="2025-08" db="UniProtKB">
        <authorList>
            <consortium name="RefSeq"/>
        </authorList>
    </citation>
    <scope>IDENTIFICATION</scope>
    <source>
        <tissue evidence="4">Gonad</tissue>
    </source>
</reference>
<keyword evidence="1" id="KW-0175">Coiled coil</keyword>
<feature type="transmembrane region" description="Helical" evidence="2">
    <location>
        <begin position="12"/>
        <end position="32"/>
    </location>
</feature>
<dbReference type="KEGG" id="bbel:109485042"/>
<feature type="coiled-coil region" evidence="1">
    <location>
        <begin position="48"/>
        <end position="139"/>
    </location>
</feature>
<accession>A0A6P5APT2</accession>
<name>A0A6P5APT2_BRABE</name>
<keyword evidence="2" id="KW-0472">Membrane</keyword>
<organism evidence="3 4">
    <name type="scientific">Branchiostoma belcheri</name>
    <name type="common">Amphioxus</name>
    <dbReference type="NCBI Taxonomy" id="7741"/>
    <lineage>
        <taxon>Eukaryota</taxon>
        <taxon>Metazoa</taxon>
        <taxon>Chordata</taxon>
        <taxon>Cephalochordata</taxon>
        <taxon>Leptocardii</taxon>
        <taxon>Amphioxiformes</taxon>
        <taxon>Branchiostomatidae</taxon>
        <taxon>Branchiostoma</taxon>
    </lineage>
</organism>
<dbReference type="Proteomes" id="UP000515135">
    <property type="component" value="Unplaced"/>
</dbReference>
<evidence type="ECO:0000313" key="4">
    <source>
        <dbReference type="RefSeq" id="XP_019644041.1"/>
    </source>
</evidence>
<gene>
    <name evidence="4" type="primary">LOC109485042</name>
</gene>
<evidence type="ECO:0000256" key="2">
    <source>
        <dbReference type="SAM" id="Phobius"/>
    </source>
</evidence>
<protein>
    <submittedName>
        <fullName evidence="4">Uncharacterized protein LOC109485042 isoform X1</fullName>
    </submittedName>
</protein>
<dbReference type="AlphaFoldDB" id="A0A6P5APT2"/>
<proteinExistence type="predicted"/>
<keyword evidence="2" id="KW-0812">Transmembrane</keyword>
<evidence type="ECO:0000256" key="1">
    <source>
        <dbReference type="SAM" id="Coils"/>
    </source>
</evidence>